<proteinExistence type="predicted"/>
<evidence type="ECO:0000313" key="2">
    <source>
        <dbReference type="EMBL" id="VXA90147.1"/>
    </source>
</evidence>
<accession>A0A653LEP1</accession>
<evidence type="ECO:0000256" key="1">
    <source>
        <dbReference type="SAM" id="MobiDB-lite"/>
    </source>
</evidence>
<sequence length="93" mass="10228">MTESKSVALPLGYSPKMVEGGGFEPPNPEGADLQSAAFSHFATPPHMELIKEKQCRQEDLNPQPTDYKSVALPVELHRHMVEDDGLEPPTLCL</sequence>
<evidence type="ECO:0000313" key="3">
    <source>
        <dbReference type="Proteomes" id="UP000433089"/>
    </source>
</evidence>
<dbReference type="Proteomes" id="UP000433089">
    <property type="component" value="Unassembled WGS sequence"/>
</dbReference>
<gene>
    <name evidence="2" type="ORF">BACI348_10009</name>
</gene>
<name>A0A653LEP1_BACAB</name>
<protein>
    <submittedName>
        <fullName evidence="2">Uncharacterized protein</fullName>
    </submittedName>
</protein>
<reference evidence="2 3" key="1">
    <citation type="submission" date="2019-10" db="EMBL/GenBank/DDBJ databases">
        <authorList>
            <person name="Karimi E."/>
        </authorList>
    </citation>
    <scope>NUCLEOTIDE SEQUENCE [LARGE SCALE GENOMIC DNA]</scope>
    <source>
        <strain evidence="2">Bacillus sp. 348</strain>
    </source>
</reference>
<dbReference type="AntiFam" id="ANF00016">
    <property type="entry name" value="tRNA translation"/>
</dbReference>
<dbReference type="AntiFam" id="ANF00011">
    <property type="entry name" value="tRNA translation"/>
</dbReference>
<organism evidence="2 3">
    <name type="scientific">Bacillus altitudinis</name>
    <dbReference type="NCBI Taxonomy" id="293387"/>
    <lineage>
        <taxon>Bacteria</taxon>
        <taxon>Bacillati</taxon>
        <taxon>Bacillota</taxon>
        <taxon>Bacilli</taxon>
        <taxon>Bacillales</taxon>
        <taxon>Bacillaceae</taxon>
        <taxon>Bacillus</taxon>
    </lineage>
</organism>
<dbReference type="AntiFam" id="ANF00020">
    <property type="entry name" value="tRNA translation"/>
</dbReference>
<dbReference type="EMBL" id="CABWLH010000001">
    <property type="protein sequence ID" value="VXA90147.1"/>
    <property type="molecule type" value="Genomic_DNA"/>
</dbReference>
<dbReference type="AlphaFoldDB" id="A0A653LEP1"/>
<feature type="region of interest" description="Disordered" evidence="1">
    <location>
        <begin position="1"/>
        <end position="33"/>
    </location>
</feature>